<dbReference type="KEGG" id="gaw:V144x_08510"/>
<dbReference type="InterPro" id="IPR050807">
    <property type="entry name" value="TransReg_Diox_bact_type"/>
</dbReference>
<keyword evidence="1" id="KW-0238">DNA-binding</keyword>
<protein>
    <submittedName>
        <fullName evidence="4">HTH-type transcriptional regulator SinR</fullName>
    </submittedName>
</protein>
<proteinExistence type="predicted"/>
<dbReference type="GO" id="GO:0005829">
    <property type="term" value="C:cytosol"/>
    <property type="evidence" value="ECO:0007669"/>
    <property type="project" value="TreeGrafter"/>
</dbReference>
<dbReference type="SMART" id="SM00530">
    <property type="entry name" value="HTH_XRE"/>
    <property type="match status" value="1"/>
</dbReference>
<dbReference type="GO" id="GO:0003700">
    <property type="term" value="F:DNA-binding transcription factor activity"/>
    <property type="evidence" value="ECO:0007669"/>
    <property type="project" value="TreeGrafter"/>
</dbReference>
<dbReference type="CDD" id="cd00093">
    <property type="entry name" value="HTH_XRE"/>
    <property type="match status" value="1"/>
</dbReference>
<evidence type="ECO:0000256" key="1">
    <source>
        <dbReference type="ARBA" id="ARBA00023125"/>
    </source>
</evidence>
<evidence type="ECO:0000256" key="2">
    <source>
        <dbReference type="SAM" id="MobiDB-lite"/>
    </source>
</evidence>
<organism evidence="4 5">
    <name type="scientific">Gimesia aquarii</name>
    <dbReference type="NCBI Taxonomy" id="2527964"/>
    <lineage>
        <taxon>Bacteria</taxon>
        <taxon>Pseudomonadati</taxon>
        <taxon>Planctomycetota</taxon>
        <taxon>Planctomycetia</taxon>
        <taxon>Planctomycetales</taxon>
        <taxon>Planctomycetaceae</taxon>
        <taxon>Gimesia</taxon>
    </lineage>
</organism>
<dbReference type="SUPFAM" id="SSF47413">
    <property type="entry name" value="lambda repressor-like DNA-binding domains"/>
    <property type="match status" value="1"/>
</dbReference>
<gene>
    <name evidence="4" type="primary">sinR</name>
    <name evidence="4" type="ORF">V144x_08510</name>
</gene>
<dbReference type="InterPro" id="IPR013096">
    <property type="entry name" value="Cupin_2"/>
</dbReference>
<evidence type="ECO:0000313" key="5">
    <source>
        <dbReference type="Proteomes" id="UP000318704"/>
    </source>
</evidence>
<dbReference type="CDD" id="cd02209">
    <property type="entry name" value="cupin_XRE_C"/>
    <property type="match status" value="1"/>
</dbReference>
<dbReference type="SUPFAM" id="SSF51182">
    <property type="entry name" value="RmlC-like cupins"/>
    <property type="match status" value="1"/>
</dbReference>
<dbReference type="InterPro" id="IPR011051">
    <property type="entry name" value="RmlC_Cupin_sf"/>
</dbReference>
<dbReference type="Gene3D" id="1.10.260.40">
    <property type="entry name" value="lambda repressor-like DNA-binding domains"/>
    <property type="match status" value="1"/>
</dbReference>
<dbReference type="Proteomes" id="UP000318704">
    <property type="component" value="Chromosome"/>
</dbReference>
<dbReference type="PROSITE" id="PS50943">
    <property type="entry name" value="HTH_CROC1"/>
    <property type="match status" value="1"/>
</dbReference>
<reference evidence="4 5" key="1">
    <citation type="submission" date="2019-03" db="EMBL/GenBank/DDBJ databases">
        <title>Deep-cultivation of Planctomycetes and their phenomic and genomic characterization uncovers novel biology.</title>
        <authorList>
            <person name="Wiegand S."/>
            <person name="Jogler M."/>
            <person name="Boedeker C."/>
            <person name="Pinto D."/>
            <person name="Vollmers J."/>
            <person name="Rivas-Marin E."/>
            <person name="Kohn T."/>
            <person name="Peeters S.H."/>
            <person name="Heuer A."/>
            <person name="Rast P."/>
            <person name="Oberbeckmann S."/>
            <person name="Bunk B."/>
            <person name="Jeske O."/>
            <person name="Meyerdierks A."/>
            <person name="Storesund J.E."/>
            <person name="Kallscheuer N."/>
            <person name="Luecker S."/>
            <person name="Lage O.M."/>
            <person name="Pohl T."/>
            <person name="Merkel B.J."/>
            <person name="Hornburger P."/>
            <person name="Mueller R.-W."/>
            <person name="Bruemmer F."/>
            <person name="Labrenz M."/>
            <person name="Spormann A.M."/>
            <person name="Op den Camp H."/>
            <person name="Overmann J."/>
            <person name="Amann R."/>
            <person name="Jetten M.S.M."/>
            <person name="Mascher T."/>
            <person name="Medema M.H."/>
            <person name="Devos D.P."/>
            <person name="Kaster A.-K."/>
            <person name="Ovreas L."/>
            <person name="Rohde M."/>
            <person name="Galperin M.Y."/>
            <person name="Jogler C."/>
        </authorList>
    </citation>
    <scope>NUCLEOTIDE SEQUENCE [LARGE SCALE GENOMIC DNA]</scope>
    <source>
        <strain evidence="4 5">V144</strain>
    </source>
</reference>
<feature type="region of interest" description="Disordered" evidence="2">
    <location>
        <begin position="1"/>
        <end position="25"/>
    </location>
</feature>
<accession>A0A517VQW0</accession>
<dbReference type="GO" id="GO:0003677">
    <property type="term" value="F:DNA binding"/>
    <property type="evidence" value="ECO:0007669"/>
    <property type="project" value="UniProtKB-KW"/>
</dbReference>
<dbReference type="PANTHER" id="PTHR46797:SF1">
    <property type="entry name" value="METHYLPHOSPHONATE SYNTHASE"/>
    <property type="match status" value="1"/>
</dbReference>
<feature type="domain" description="HTH cro/C1-type" evidence="3">
    <location>
        <begin position="32"/>
        <end position="86"/>
    </location>
</feature>
<evidence type="ECO:0000259" key="3">
    <source>
        <dbReference type="PROSITE" id="PS50943"/>
    </source>
</evidence>
<dbReference type="InterPro" id="IPR010982">
    <property type="entry name" value="Lambda_DNA-bd_dom_sf"/>
</dbReference>
<dbReference type="AlphaFoldDB" id="A0A517VQW0"/>
<dbReference type="InterPro" id="IPR014710">
    <property type="entry name" value="RmlC-like_jellyroll"/>
</dbReference>
<dbReference type="Pfam" id="PF01381">
    <property type="entry name" value="HTH_3"/>
    <property type="match status" value="1"/>
</dbReference>
<name>A0A517VQW0_9PLAN</name>
<dbReference type="EMBL" id="CP037920">
    <property type="protein sequence ID" value="QDT95408.1"/>
    <property type="molecule type" value="Genomic_DNA"/>
</dbReference>
<dbReference type="Pfam" id="PF07883">
    <property type="entry name" value="Cupin_2"/>
    <property type="match status" value="1"/>
</dbReference>
<sequence length="206" mass="22555">MMTKNSAKKTAGTATAPELSPDEISGQLSQRVRALRKERGWSLDSLSAACGVSRSMLSQIERGEANPTLAVTVRISQAFGIALGDLVEAPISTSSIEVIRADDRTFHYRSDSECRIRTLSPLHLEKDVEFYEVLLYTGGQLKSAPHFKGTREFLTVEKGKIQLESGEDSTLLGPGDSASYRVDVPHTIINRGRGEAVLFLVVIYQN</sequence>
<dbReference type="PANTHER" id="PTHR46797">
    <property type="entry name" value="HTH-TYPE TRANSCRIPTIONAL REGULATOR"/>
    <property type="match status" value="1"/>
</dbReference>
<evidence type="ECO:0000313" key="4">
    <source>
        <dbReference type="EMBL" id="QDT95408.1"/>
    </source>
</evidence>
<dbReference type="Gene3D" id="2.60.120.10">
    <property type="entry name" value="Jelly Rolls"/>
    <property type="match status" value="1"/>
</dbReference>
<dbReference type="InterPro" id="IPR001387">
    <property type="entry name" value="Cro/C1-type_HTH"/>
</dbReference>